<dbReference type="EnsemblPlants" id="OB01G26500.1">
    <property type="protein sequence ID" value="OB01G26500.1"/>
    <property type="gene ID" value="OB01G26500"/>
</dbReference>
<proteinExistence type="predicted"/>
<evidence type="ECO:0000256" key="1">
    <source>
        <dbReference type="SAM" id="MobiDB-lite"/>
    </source>
</evidence>
<dbReference type="HOGENOM" id="CLU_2458356_0_0_1"/>
<protein>
    <submittedName>
        <fullName evidence="2">Uncharacterized protein</fullName>
    </submittedName>
</protein>
<reference evidence="2" key="1">
    <citation type="journal article" date="2013" name="Nat. Commun.">
        <title>Whole-genome sequencing of Oryza brachyantha reveals mechanisms underlying Oryza genome evolution.</title>
        <authorList>
            <person name="Chen J."/>
            <person name="Huang Q."/>
            <person name="Gao D."/>
            <person name="Wang J."/>
            <person name="Lang Y."/>
            <person name="Liu T."/>
            <person name="Li B."/>
            <person name="Bai Z."/>
            <person name="Luis Goicoechea J."/>
            <person name="Liang C."/>
            <person name="Chen C."/>
            <person name="Zhang W."/>
            <person name="Sun S."/>
            <person name="Liao Y."/>
            <person name="Zhang X."/>
            <person name="Yang L."/>
            <person name="Song C."/>
            <person name="Wang M."/>
            <person name="Shi J."/>
            <person name="Liu G."/>
            <person name="Liu J."/>
            <person name="Zhou H."/>
            <person name="Zhou W."/>
            <person name="Yu Q."/>
            <person name="An N."/>
            <person name="Chen Y."/>
            <person name="Cai Q."/>
            <person name="Wang B."/>
            <person name="Liu B."/>
            <person name="Min J."/>
            <person name="Huang Y."/>
            <person name="Wu H."/>
            <person name="Li Z."/>
            <person name="Zhang Y."/>
            <person name="Yin Y."/>
            <person name="Song W."/>
            <person name="Jiang J."/>
            <person name="Jackson S.A."/>
            <person name="Wing R.A."/>
            <person name="Wang J."/>
            <person name="Chen M."/>
        </authorList>
    </citation>
    <scope>NUCLEOTIDE SEQUENCE [LARGE SCALE GENOMIC DNA]</scope>
    <source>
        <strain evidence="2">cv. IRGC 101232</strain>
    </source>
</reference>
<dbReference type="Proteomes" id="UP000006038">
    <property type="component" value="Chromosome 1"/>
</dbReference>
<accession>J3L094</accession>
<organism evidence="2">
    <name type="scientific">Oryza brachyantha</name>
    <name type="common">malo sina</name>
    <dbReference type="NCBI Taxonomy" id="4533"/>
    <lineage>
        <taxon>Eukaryota</taxon>
        <taxon>Viridiplantae</taxon>
        <taxon>Streptophyta</taxon>
        <taxon>Embryophyta</taxon>
        <taxon>Tracheophyta</taxon>
        <taxon>Spermatophyta</taxon>
        <taxon>Magnoliopsida</taxon>
        <taxon>Liliopsida</taxon>
        <taxon>Poales</taxon>
        <taxon>Poaceae</taxon>
        <taxon>BOP clade</taxon>
        <taxon>Oryzoideae</taxon>
        <taxon>Oryzeae</taxon>
        <taxon>Oryzinae</taxon>
        <taxon>Oryza</taxon>
    </lineage>
</organism>
<reference evidence="2" key="2">
    <citation type="submission" date="2013-04" db="UniProtKB">
        <authorList>
            <consortium name="EnsemblPlants"/>
        </authorList>
    </citation>
    <scope>IDENTIFICATION</scope>
</reference>
<feature type="region of interest" description="Disordered" evidence="1">
    <location>
        <begin position="1"/>
        <end position="23"/>
    </location>
</feature>
<evidence type="ECO:0000313" key="3">
    <source>
        <dbReference type="Proteomes" id="UP000006038"/>
    </source>
</evidence>
<dbReference type="AlphaFoldDB" id="J3L094"/>
<dbReference type="Gramene" id="OB01G26500.1">
    <property type="protein sequence ID" value="OB01G26500.1"/>
    <property type="gene ID" value="OB01G26500"/>
</dbReference>
<evidence type="ECO:0000313" key="2">
    <source>
        <dbReference type="EnsemblPlants" id="OB01G26500.1"/>
    </source>
</evidence>
<name>J3L094_ORYBR</name>
<keyword evidence="3" id="KW-1185">Reference proteome</keyword>
<sequence length="89" mass="9833">MIGHYPGSQSQKKPISKDEPRNTHVQIHQKLLLFLGVQLSENCTNLKSPTTKIDDWLEIALPLTSECGACTIFSPSLANITIIHEHPSA</sequence>